<keyword evidence="9 11" id="KW-0472">Membrane</keyword>
<dbReference type="InterPro" id="IPR036636">
    <property type="entry name" value="COX7C/Cox8_sf"/>
</dbReference>
<dbReference type="STRING" id="253628.A0A0D1YEY0"/>
<dbReference type="FunFam" id="4.10.49.10:FF:000001">
    <property type="entry name" value="Cytochrome c oxidase subunit 7C"/>
    <property type="match status" value="1"/>
</dbReference>
<dbReference type="EMBL" id="KN847580">
    <property type="protein sequence ID" value="KIV99296.1"/>
    <property type="molecule type" value="Genomic_DNA"/>
</dbReference>
<keyword evidence="5 11" id="KW-0999">Mitochondrion inner membrane</keyword>
<evidence type="ECO:0000256" key="10">
    <source>
        <dbReference type="ARBA" id="ARBA00071004"/>
    </source>
</evidence>
<dbReference type="VEuPathDB" id="FungiDB:PV09_09063"/>
<organism evidence="12 13">
    <name type="scientific">Verruconis gallopava</name>
    <dbReference type="NCBI Taxonomy" id="253628"/>
    <lineage>
        <taxon>Eukaryota</taxon>
        <taxon>Fungi</taxon>
        <taxon>Dikarya</taxon>
        <taxon>Ascomycota</taxon>
        <taxon>Pezizomycotina</taxon>
        <taxon>Dothideomycetes</taxon>
        <taxon>Pleosporomycetidae</taxon>
        <taxon>Venturiales</taxon>
        <taxon>Sympoventuriaceae</taxon>
        <taxon>Verruconis</taxon>
    </lineage>
</organism>
<name>A0A0D1YEY0_9PEZI</name>
<dbReference type="RefSeq" id="XP_016209166.1">
    <property type="nucleotide sequence ID" value="XM_016363055.1"/>
</dbReference>
<proteinExistence type="inferred from homology"/>
<comment type="subcellular location">
    <subcellularLocation>
        <location evidence="1 11">Mitochondrion inner membrane</location>
        <topology evidence="1 11">Single-pass membrane protein</topology>
    </subcellularLocation>
</comment>
<gene>
    <name evidence="12" type="ORF">PV09_09063</name>
</gene>
<dbReference type="GO" id="GO:0005743">
    <property type="term" value="C:mitochondrial inner membrane"/>
    <property type="evidence" value="ECO:0007669"/>
    <property type="project" value="UniProtKB-SubCell"/>
</dbReference>
<dbReference type="Proteomes" id="UP000053259">
    <property type="component" value="Unassembled WGS sequence"/>
</dbReference>
<comment type="function">
    <text evidence="11">Component of the cytochrome c oxidase, the last enzyme in the mitochondrial electron transport chain which drives oxidative phosphorylation. The respiratory chain contains 3 multisubunit complexes succinate dehydrogenase (complex II, CII), ubiquinol-cytochrome c oxidoreductase (cytochrome b-c1 complex, complex III, CIII) and cytochrome c oxidase (complex IV, CIV), that cooperate to transfer electrons derived from NADH and succinate to molecular oxygen, creating an electrochemical gradient over the inner membrane that drives transmembrane transport and the ATP synthase. Cytochrome c oxidase is the component of the respiratory chain that catalyzes the reduction of oxygen to water. Electrons originating from reduced cytochrome c in the intermembrane space (IMS) are transferred via the dinuclear copper A center (CU(A)) of subunit 2 and heme A of subunit 1 to the active site in subunit 1, a binuclear center (BNC) formed by heme A3 and copper B (CU(B)). The BNC reduces molecular oxygen to 2 water molecules using 4 electrons from cytochrome c in the IMS and 4 protons from the mitochondrial matrix.</text>
</comment>
<comment type="pathway">
    <text evidence="2 11">Energy metabolism; oxidative phosphorylation.</text>
</comment>
<dbReference type="HOGENOM" id="CLU_147541_0_2_1"/>
<dbReference type="InParanoid" id="A0A0D1YEY0"/>
<dbReference type="GO" id="GO:0045277">
    <property type="term" value="C:respiratory chain complex IV"/>
    <property type="evidence" value="ECO:0007669"/>
    <property type="project" value="UniProtKB-UniRule"/>
</dbReference>
<dbReference type="OrthoDB" id="9974841at2759"/>
<evidence type="ECO:0000256" key="1">
    <source>
        <dbReference type="ARBA" id="ARBA00004434"/>
    </source>
</evidence>
<evidence type="ECO:0000256" key="11">
    <source>
        <dbReference type="RuleBase" id="RU368123"/>
    </source>
</evidence>
<keyword evidence="7 11" id="KW-1133">Transmembrane helix</keyword>
<evidence type="ECO:0000256" key="6">
    <source>
        <dbReference type="ARBA" id="ARBA00022946"/>
    </source>
</evidence>
<dbReference type="SUPFAM" id="SSF81427">
    <property type="entry name" value="Mitochondrial cytochrome c oxidase subunit VIIc (aka VIIIa)"/>
    <property type="match status" value="1"/>
</dbReference>
<keyword evidence="8 11" id="KW-0496">Mitochondrion</keyword>
<dbReference type="PANTHER" id="PTHR13313:SF0">
    <property type="entry name" value="CYTOCHROME C OXIDASE SUBUNIT 7C, MITOCHONDRIAL"/>
    <property type="match status" value="1"/>
</dbReference>
<evidence type="ECO:0000313" key="12">
    <source>
        <dbReference type="EMBL" id="KIV99296.1"/>
    </source>
</evidence>
<dbReference type="GeneID" id="27317036"/>
<dbReference type="UniPathway" id="UPA00705"/>
<evidence type="ECO:0000256" key="2">
    <source>
        <dbReference type="ARBA" id="ARBA00004673"/>
    </source>
</evidence>
<evidence type="ECO:0000313" key="13">
    <source>
        <dbReference type="Proteomes" id="UP000053259"/>
    </source>
</evidence>
<evidence type="ECO:0000256" key="7">
    <source>
        <dbReference type="ARBA" id="ARBA00022989"/>
    </source>
</evidence>
<dbReference type="AlphaFoldDB" id="A0A0D1YEY0"/>
<sequence length="70" mass="8149">MIARSMQFTGRRAFSTTRVMQGGHYAEGPGSNIPFNPKTRFFWLRYWGFMTTGFLAPFGVAYWQLHKNKP</sequence>
<reference evidence="12 13" key="1">
    <citation type="submission" date="2015-01" db="EMBL/GenBank/DDBJ databases">
        <title>The Genome Sequence of Ochroconis gallopava CBS43764.</title>
        <authorList>
            <consortium name="The Broad Institute Genomics Platform"/>
            <person name="Cuomo C."/>
            <person name="de Hoog S."/>
            <person name="Gorbushina A."/>
            <person name="Stielow B."/>
            <person name="Teixiera M."/>
            <person name="Abouelleil A."/>
            <person name="Chapman S.B."/>
            <person name="Priest M."/>
            <person name="Young S.K."/>
            <person name="Wortman J."/>
            <person name="Nusbaum C."/>
            <person name="Birren B."/>
        </authorList>
    </citation>
    <scope>NUCLEOTIDE SEQUENCE [LARGE SCALE GENOMIC DNA]</scope>
    <source>
        <strain evidence="12 13">CBS 43764</strain>
    </source>
</reference>
<feature type="transmembrane region" description="Helical" evidence="11">
    <location>
        <begin position="46"/>
        <end position="65"/>
    </location>
</feature>
<dbReference type="PANTHER" id="PTHR13313">
    <property type="entry name" value="CYTOCHROME C OXIDASE SUBUNIT VIIC"/>
    <property type="match status" value="1"/>
</dbReference>
<dbReference type="Gene3D" id="4.10.49.10">
    <property type="entry name" value="Cytochrome c oxidase subunit VIIc"/>
    <property type="match status" value="1"/>
</dbReference>
<comment type="similarity">
    <text evidence="3 11">Belongs to the cytochrome c oxidase VIIc family.</text>
</comment>
<protein>
    <recommendedName>
        <fullName evidence="10 11">Cytochrome c oxidase subunit 8, mitochondrial</fullName>
    </recommendedName>
    <alternativeName>
        <fullName evidence="11">Cytochrome c oxidase polypeptide VIII</fullName>
    </alternativeName>
</protein>
<evidence type="ECO:0000256" key="4">
    <source>
        <dbReference type="ARBA" id="ARBA00022692"/>
    </source>
</evidence>
<dbReference type="InterPro" id="IPR004202">
    <property type="entry name" value="COX7C/Cox8"/>
</dbReference>
<keyword evidence="13" id="KW-1185">Reference proteome</keyword>
<dbReference type="GO" id="GO:0006123">
    <property type="term" value="P:mitochondrial electron transport, cytochrome c to oxygen"/>
    <property type="evidence" value="ECO:0007669"/>
    <property type="project" value="UniProtKB-UniRule"/>
</dbReference>
<evidence type="ECO:0000256" key="3">
    <source>
        <dbReference type="ARBA" id="ARBA00010514"/>
    </source>
</evidence>
<accession>A0A0D1YEY0</accession>
<evidence type="ECO:0000256" key="5">
    <source>
        <dbReference type="ARBA" id="ARBA00022792"/>
    </source>
</evidence>
<dbReference type="Pfam" id="PF02935">
    <property type="entry name" value="COX7C"/>
    <property type="match status" value="1"/>
</dbReference>
<evidence type="ECO:0000256" key="9">
    <source>
        <dbReference type="ARBA" id="ARBA00023136"/>
    </source>
</evidence>
<keyword evidence="6 11" id="KW-0809">Transit peptide</keyword>
<keyword evidence="4 11" id="KW-0812">Transmembrane</keyword>
<evidence type="ECO:0000256" key="8">
    <source>
        <dbReference type="ARBA" id="ARBA00023128"/>
    </source>
</evidence>
<comment type="subunit">
    <text evidence="11">Component of the cytochrome c oxidase (complex IV, CIV), a multisubunit enzyme composed of a catalytic core of 3 subunits and several supernumerary subunits. The complex exists as a monomer or a dimer and forms supercomplexes (SCs) in the inner mitochondrial membrane with ubiquinol-cytochrome c oxidoreductase (cytochrome b-c1 complex, complex III, CIII).</text>
</comment>